<evidence type="ECO:0000313" key="3">
    <source>
        <dbReference type="Proteomes" id="UP000824782"/>
    </source>
</evidence>
<feature type="region of interest" description="Disordered" evidence="1">
    <location>
        <begin position="1"/>
        <end position="33"/>
    </location>
</feature>
<name>A0AAV6ZRD5_ENGPU</name>
<reference evidence="2" key="1">
    <citation type="thesis" date="2020" institute="ProQuest LLC" country="789 East Eisenhower Parkway, Ann Arbor, MI, USA">
        <title>Comparative Genomics and Chromosome Evolution.</title>
        <authorList>
            <person name="Mudd A.B."/>
        </authorList>
    </citation>
    <scope>NUCLEOTIDE SEQUENCE</scope>
    <source>
        <strain evidence="2">237g6f4</strain>
        <tissue evidence="2">Blood</tissue>
    </source>
</reference>
<dbReference type="AlphaFoldDB" id="A0AAV6ZRD5"/>
<keyword evidence="3" id="KW-1185">Reference proteome</keyword>
<gene>
    <name evidence="2" type="ORF">GDO81_019301</name>
</gene>
<dbReference type="Proteomes" id="UP000824782">
    <property type="component" value="Unassembled WGS sequence"/>
</dbReference>
<comment type="caution">
    <text evidence="2">The sequence shown here is derived from an EMBL/GenBank/DDBJ whole genome shotgun (WGS) entry which is preliminary data.</text>
</comment>
<dbReference type="EMBL" id="WNYA01000125">
    <property type="protein sequence ID" value="KAG8549890.1"/>
    <property type="molecule type" value="Genomic_DNA"/>
</dbReference>
<accession>A0AAV6ZRD5</accession>
<organism evidence="2 3">
    <name type="scientific">Engystomops pustulosus</name>
    <name type="common">Tungara frog</name>
    <name type="synonym">Physalaemus pustulosus</name>
    <dbReference type="NCBI Taxonomy" id="76066"/>
    <lineage>
        <taxon>Eukaryota</taxon>
        <taxon>Metazoa</taxon>
        <taxon>Chordata</taxon>
        <taxon>Craniata</taxon>
        <taxon>Vertebrata</taxon>
        <taxon>Euteleostomi</taxon>
        <taxon>Amphibia</taxon>
        <taxon>Batrachia</taxon>
        <taxon>Anura</taxon>
        <taxon>Neobatrachia</taxon>
        <taxon>Hyloidea</taxon>
        <taxon>Leptodactylidae</taxon>
        <taxon>Leiuperinae</taxon>
        <taxon>Engystomops</taxon>
    </lineage>
</organism>
<evidence type="ECO:0000256" key="1">
    <source>
        <dbReference type="SAM" id="MobiDB-lite"/>
    </source>
</evidence>
<protein>
    <submittedName>
        <fullName evidence="2">Uncharacterized protein</fullName>
    </submittedName>
</protein>
<proteinExistence type="predicted"/>
<sequence length="129" mass="14460">MQNAAAERGRERETEKGGGREREREGGKEGREQGKRLRLYGCITYTLPNPFTDQSGSPPILNSAFICQRSSYAILGKYMCMIKNPLASPPIDYCLDCNETWLPFISSAKKSNTCKVLVHKNIEGEITKI</sequence>
<evidence type="ECO:0000313" key="2">
    <source>
        <dbReference type="EMBL" id="KAG8549890.1"/>
    </source>
</evidence>
<feature type="compositionally biased region" description="Basic and acidic residues" evidence="1">
    <location>
        <begin position="7"/>
        <end position="33"/>
    </location>
</feature>